<dbReference type="EMBL" id="JAZGQO010000021">
    <property type="protein sequence ID" value="KAK6166226.1"/>
    <property type="molecule type" value="Genomic_DNA"/>
</dbReference>
<proteinExistence type="predicted"/>
<comment type="caution">
    <text evidence="3">The sequence shown here is derived from an EMBL/GenBank/DDBJ whole genome shotgun (WGS) entry which is preliminary data.</text>
</comment>
<gene>
    <name evidence="3" type="ORF">SNE40_022974</name>
</gene>
<keyword evidence="4" id="KW-1185">Reference proteome</keyword>
<dbReference type="InterPro" id="IPR031941">
    <property type="entry name" value="DUF4773"/>
</dbReference>
<protein>
    <recommendedName>
        <fullName evidence="2">DUF4773 domain-containing protein</fullName>
    </recommendedName>
</protein>
<dbReference type="PANTHER" id="PTHR36299:SF2">
    <property type="entry name" value="DUF4773 DOMAIN-CONTAINING PROTEIN"/>
    <property type="match status" value="1"/>
</dbReference>
<evidence type="ECO:0000259" key="2">
    <source>
        <dbReference type="Pfam" id="PF15998"/>
    </source>
</evidence>
<feature type="domain" description="DUF4773" evidence="2">
    <location>
        <begin position="205"/>
        <end position="323"/>
    </location>
</feature>
<dbReference type="AlphaFoldDB" id="A0AAN8GBK2"/>
<evidence type="ECO:0000313" key="4">
    <source>
        <dbReference type="Proteomes" id="UP001347796"/>
    </source>
</evidence>
<feature type="compositionally biased region" description="Basic and acidic residues" evidence="1">
    <location>
        <begin position="75"/>
        <end position="89"/>
    </location>
</feature>
<dbReference type="Pfam" id="PF15998">
    <property type="entry name" value="DUF4773"/>
    <property type="match status" value="1"/>
</dbReference>
<dbReference type="Proteomes" id="UP001347796">
    <property type="component" value="Unassembled WGS sequence"/>
</dbReference>
<reference evidence="3 4" key="1">
    <citation type="submission" date="2024-01" db="EMBL/GenBank/DDBJ databases">
        <title>The genome of the rayed Mediterranean limpet Patella caerulea (Linnaeus, 1758).</title>
        <authorList>
            <person name="Anh-Thu Weber A."/>
            <person name="Halstead-Nussloch G."/>
        </authorList>
    </citation>
    <scope>NUCLEOTIDE SEQUENCE [LARGE SCALE GENOMIC DNA]</scope>
    <source>
        <strain evidence="3">AATW-2023a</strain>
        <tissue evidence="3">Whole specimen</tissue>
    </source>
</reference>
<dbReference type="PANTHER" id="PTHR36299">
    <property type="entry name" value="AGAP008005-PA"/>
    <property type="match status" value="1"/>
</dbReference>
<evidence type="ECO:0000313" key="3">
    <source>
        <dbReference type="EMBL" id="KAK6166226.1"/>
    </source>
</evidence>
<organism evidence="3 4">
    <name type="scientific">Patella caerulea</name>
    <name type="common">Rayed Mediterranean limpet</name>
    <dbReference type="NCBI Taxonomy" id="87958"/>
    <lineage>
        <taxon>Eukaryota</taxon>
        <taxon>Metazoa</taxon>
        <taxon>Spiralia</taxon>
        <taxon>Lophotrochozoa</taxon>
        <taxon>Mollusca</taxon>
        <taxon>Gastropoda</taxon>
        <taxon>Patellogastropoda</taxon>
        <taxon>Patelloidea</taxon>
        <taxon>Patellidae</taxon>
        <taxon>Patella</taxon>
    </lineage>
</organism>
<accession>A0AAN8GBK2</accession>
<sequence length="344" mass="39553">MAMCKWLYRRKRSVFLLLIASTAWIAYLTFATESNSERKNVNKVTDNSISHKYFNQDYIVEPPGAQQQDDNSNDTEGKESPKKTKDDDTHLEKIIQMGEKIKNKTVEMGESFKNKTIAVGKHVKNKTLEHLAVLGMLRPKNKIKYLYYPSQFNLSVDLEDIGNIMKDTEFLNKLHPLDLSGPALASTQNRTINYTYNMKYHVGFCDCWDRNCLCCARIINKRLHLNRTMCSNFTFISKTHELETDVLLDGKIIHKRTISADEPPLLCLGSFSKVVDICVHFFNVTFKVNAETDHKTQLLGCTDFSLNLYNKTIGAHPVDCFQIPGDPNKKHKDRPFNLFGNWMP</sequence>
<feature type="region of interest" description="Disordered" evidence="1">
    <location>
        <begin position="62"/>
        <end position="89"/>
    </location>
</feature>
<evidence type="ECO:0000256" key="1">
    <source>
        <dbReference type="SAM" id="MobiDB-lite"/>
    </source>
</evidence>
<name>A0AAN8GBK2_PATCE</name>